<sequence length="171" mass="20475">MHPKIEPDEFIALVNQHRGMLYKVCNLYCATEYDKQDLFQEIVIQLWKAYPRFRGDSKFSTWLYRIALNTAISDLRKQKHHIRSVEPEKLPTDIQDIQYSKDKEEKLQQLYKAIHQLPEIERGIVMLYLEDRSYEEMEEILGINQNNLRVRMNRIKEKLRKLTKAVEHGVG</sequence>
<keyword evidence="3" id="KW-0731">Sigma factor</keyword>
<dbReference type="SUPFAM" id="SSF88946">
    <property type="entry name" value="Sigma2 domain of RNA polymerase sigma factors"/>
    <property type="match status" value="1"/>
</dbReference>
<reference evidence="7" key="1">
    <citation type="submission" date="2023-03" db="EMBL/GenBank/DDBJ databases">
        <title>Andean soil-derived lignocellulolytic bacterial consortium as a source of novel taxa and putative plastic-active enzymes.</title>
        <authorList>
            <person name="Diaz-Garcia L."/>
            <person name="Chuvochina M."/>
            <person name="Feuerriegel G."/>
            <person name="Bunk B."/>
            <person name="Sproer C."/>
            <person name="Streit W.R."/>
            <person name="Rodriguez L.M."/>
            <person name="Overmann J."/>
            <person name="Jimenez D.J."/>
        </authorList>
    </citation>
    <scope>NUCLEOTIDE SEQUENCE</scope>
    <source>
        <strain evidence="7">MAG 7</strain>
    </source>
</reference>
<dbReference type="PANTHER" id="PTHR43133:SF45">
    <property type="entry name" value="RNA POLYMERASE ECF-TYPE SIGMA FACTOR"/>
    <property type="match status" value="1"/>
</dbReference>
<dbReference type="Proteomes" id="UP001220610">
    <property type="component" value="Chromosome"/>
</dbReference>
<name>A0AAJ6BH52_9BACT</name>
<dbReference type="NCBIfam" id="TIGR02937">
    <property type="entry name" value="sigma70-ECF"/>
    <property type="match status" value="1"/>
</dbReference>
<dbReference type="InterPro" id="IPR036388">
    <property type="entry name" value="WH-like_DNA-bd_sf"/>
</dbReference>
<evidence type="ECO:0000313" key="8">
    <source>
        <dbReference type="Proteomes" id="UP001220610"/>
    </source>
</evidence>
<accession>A0AAJ6BH52</accession>
<feature type="domain" description="RNA polymerase sigma factor 70 region 4 type 2" evidence="6">
    <location>
        <begin position="108"/>
        <end position="159"/>
    </location>
</feature>
<evidence type="ECO:0000256" key="4">
    <source>
        <dbReference type="ARBA" id="ARBA00023163"/>
    </source>
</evidence>
<dbReference type="Pfam" id="PF08281">
    <property type="entry name" value="Sigma70_r4_2"/>
    <property type="match status" value="1"/>
</dbReference>
<evidence type="ECO:0000256" key="2">
    <source>
        <dbReference type="ARBA" id="ARBA00023015"/>
    </source>
</evidence>
<evidence type="ECO:0000256" key="1">
    <source>
        <dbReference type="ARBA" id="ARBA00010641"/>
    </source>
</evidence>
<dbReference type="Gene3D" id="1.10.10.10">
    <property type="entry name" value="Winged helix-like DNA-binding domain superfamily/Winged helix DNA-binding domain"/>
    <property type="match status" value="1"/>
</dbReference>
<evidence type="ECO:0000256" key="3">
    <source>
        <dbReference type="ARBA" id="ARBA00023082"/>
    </source>
</evidence>
<dbReference type="InterPro" id="IPR013324">
    <property type="entry name" value="RNA_pol_sigma_r3/r4-like"/>
</dbReference>
<dbReference type="InterPro" id="IPR039425">
    <property type="entry name" value="RNA_pol_sigma-70-like"/>
</dbReference>
<keyword evidence="2" id="KW-0805">Transcription regulation</keyword>
<evidence type="ECO:0000259" key="6">
    <source>
        <dbReference type="Pfam" id="PF08281"/>
    </source>
</evidence>
<comment type="similarity">
    <text evidence="1">Belongs to the sigma-70 factor family. ECF subfamily.</text>
</comment>
<protein>
    <submittedName>
        <fullName evidence="7">RNA polymerase sigma factor</fullName>
    </submittedName>
</protein>
<dbReference type="InterPro" id="IPR013325">
    <property type="entry name" value="RNA_pol_sigma_r2"/>
</dbReference>
<dbReference type="GO" id="GO:0003677">
    <property type="term" value="F:DNA binding"/>
    <property type="evidence" value="ECO:0007669"/>
    <property type="project" value="InterPro"/>
</dbReference>
<dbReference type="SUPFAM" id="SSF88659">
    <property type="entry name" value="Sigma3 and sigma4 domains of RNA polymerase sigma factors"/>
    <property type="match status" value="1"/>
</dbReference>
<proteinExistence type="inferred from homology"/>
<keyword evidence="4" id="KW-0804">Transcription</keyword>
<gene>
    <name evidence="7" type="ORF">P0Y53_04875</name>
</gene>
<dbReference type="AlphaFoldDB" id="A0AAJ6BH52"/>
<dbReference type="GO" id="GO:0016987">
    <property type="term" value="F:sigma factor activity"/>
    <property type="evidence" value="ECO:0007669"/>
    <property type="project" value="UniProtKB-KW"/>
</dbReference>
<evidence type="ECO:0000313" key="7">
    <source>
        <dbReference type="EMBL" id="WEK36828.1"/>
    </source>
</evidence>
<dbReference type="Gene3D" id="1.10.1740.10">
    <property type="match status" value="1"/>
</dbReference>
<dbReference type="InterPro" id="IPR013249">
    <property type="entry name" value="RNA_pol_sigma70_r4_t2"/>
</dbReference>
<organism evidence="7 8">
    <name type="scientific">Candidatus Pseudobacter hemicellulosilyticus</name>
    <dbReference type="NCBI Taxonomy" id="3121375"/>
    <lineage>
        <taxon>Bacteria</taxon>
        <taxon>Pseudomonadati</taxon>
        <taxon>Bacteroidota</taxon>
        <taxon>Chitinophagia</taxon>
        <taxon>Chitinophagales</taxon>
        <taxon>Chitinophagaceae</taxon>
        <taxon>Pseudobacter</taxon>
    </lineage>
</organism>
<evidence type="ECO:0000259" key="5">
    <source>
        <dbReference type="Pfam" id="PF04542"/>
    </source>
</evidence>
<dbReference type="PANTHER" id="PTHR43133">
    <property type="entry name" value="RNA POLYMERASE ECF-TYPE SIGMA FACTO"/>
    <property type="match status" value="1"/>
</dbReference>
<dbReference type="InterPro" id="IPR014284">
    <property type="entry name" value="RNA_pol_sigma-70_dom"/>
</dbReference>
<dbReference type="InterPro" id="IPR007627">
    <property type="entry name" value="RNA_pol_sigma70_r2"/>
</dbReference>
<dbReference type="CDD" id="cd06171">
    <property type="entry name" value="Sigma70_r4"/>
    <property type="match status" value="1"/>
</dbReference>
<dbReference type="Pfam" id="PF04542">
    <property type="entry name" value="Sigma70_r2"/>
    <property type="match status" value="1"/>
</dbReference>
<dbReference type="EMBL" id="CP119311">
    <property type="protein sequence ID" value="WEK36828.1"/>
    <property type="molecule type" value="Genomic_DNA"/>
</dbReference>
<feature type="domain" description="RNA polymerase sigma-70 region 2" evidence="5">
    <location>
        <begin position="13"/>
        <end position="79"/>
    </location>
</feature>
<dbReference type="GO" id="GO:0006352">
    <property type="term" value="P:DNA-templated transcription initiation"/>
    <property type="evidence" value="ECO:0007669"/>
    <property type="project" value="InterPro"/>
</dbReference>